<dbReference type="EMBL" id="CAJNYU010000280">
    <property type="protein sequence ID" value="CAF3346092.1"/>
    <property type="molecule type" value="Genomic_DNA"/>
</dbReference>
<dbReference type="Proteomes" id="UP000663838">
    <property type="component" value="Unassembled WGS sequence"/>
</dbReference>
<evidence type="ECO:0000313" key="5">
    <source>
        <dbReference type="EMBL" id="CAF3733552.1"/>
    </source>
</evidence>
<dbReference type="Proteomes" id="UP000663825">
    <property type="component" value="Unassembled WGS sequence"/>
</dbReference>
<dbReference type="Proteomes" id="UP000663873">
    <property type="component" value="Unassembled WGS sequence"/>
</dbReference>
<evidence type="ECO:0000313" key="1">
    <source>
        <dbReference type="EMBL" id="CAF3190230.1"/>
    </source>
</evidence>
<dbReference type="EMBL" id="CAJOBO010001843">
    <property type="protein sequence ID" value="CAF4413358.1"/>
    <property type="molecule type" value="Genomic_DNA"/>
</dbReference>
<name>A0A820UBK6_9BILA</name>
<evidence type="ECO:0000313" key="7">
    <source>
        <dbReference type="EMBL" id="CAF4482527.1"/>
    </source>
</evidence>
<comment type="caution">
    <text evidence="7">The sequence shown here is derived from an EMBL/GenBank/DDBJ whole genome shotgun (WGS) entry which is preliminary data.</text>
</comment>
<dbReference type="EMBL" id="CAJNYT010001800">
    <property type="protein sequence ID" value="CAF3430997.1"/>
    <property type="molecule type" value="Genomic_DNA"/>
</dbReference>
<dbReference type="AlphaFoldDB" id="A0A820UBK6"/>
<evidence type="ECO:0000313" key="4">
    <source>
        <dbReference type="EMBL" id="CAF3430997.1"/>
    </source>
</evidence>
<evidence type="ECO:0000313" key="9">
    <source>
        <dbReference type="EMBL" id="CAF4567936.1"/>
    </source>
</evidence>
<dbReference type="EMBL" id="CAJNYD010000037">
    <property type="protein sequence ID" value="CAF3190230.1"/>
    <property type="molecule type" value="Genomic_DNA"/>
</dbReference>
<protein>
    <submittedName>
        <fullName evidence="7">Uncharacterized protein</fullName>
    </submittedName>
</protein>
<organism evidence="7 10">
    <name type="scientific">Rotaria socialis</name>
    <dbReference type="NCBI Taxonomy" id="392032"/>
    <lineage>
        <taxon>Eukaryota</taxon>
        <taxon>Metazoa</taxon>
        <taxon>Spiralia</taxon>
        <taxon>Gnathifera</taxon>
        <taxon>Rotifera</taxon>
        <taxon>Eurotatoria</taxon>
        <taxon>Bdelloidea</taxon>
        <taxon>Philodinida</taxon>
        <taxon>Philodinidae</taxon>
        <taxon>Rotaria</taxon>
    </lineage>
</organism>
<dbReference type="OrthoDB" id="9986046at2759"/>
<evidence type="ECO:0000313" key="2">
    <source>
        <dbReference type="EMBL" id="CAF3192085.1"/>
    </source>
</evidence>
<dbReference type="EMBL" id="CAJNXB010001761">
    <property type="protein sequence ID" value="CAF3192085.1"/>
    <property type="molecule type" value="Genomic_DNA"/>
</dbReference>
<evidence type="ECO:0000313" key="10">
    <source>
        <dbReference type="Proteomes" id="UP000663873"/>
    </source>
</evidence>
<dbReference type="Proteomes" id="UP000663862">
    <property type="component" value="Unassembled WGS sequence"/>
</dbReference>
<dbReference type="Proteomes" id="UP000663872">
    <property type="component" value="Unassembled WGS sequence"/>
</dbReference>
<evidence type="ECO:0000313" key="6">
    <source>
        <dbReference type="EMBL" id="CAF4413358.1"/>
    </source>
</evidence>
<dbReference type="EMBL" id="CAJOBP010005987">
    <property type="protein sequence ID" value="CAF4482527.1"/>
    <property type="molecule type" value="Genomic_DNA"/>
</dbReference>
<evidence type="ECO:0000313" key="8">
    <source>
        <dbReference type="EMBL" id="CAF4489208.1"/>
    </source>
</evidence>
<dbReference type="EMBL" id="CAJOBQ010001459">
    <property type="protein sequence ID" value="CAF4489208.1"/>
    <property type="molecule type" value="Genomic_DNA"/>
</dbReference>
<sequence length="90" mass="10541">MHQNARQNEYRQRRSLEITNWQLADILYKHLSQDDTHRSEIGNRVKRSEVPLELRPVGGPISIEQVPAMIAARYVKRYPYSPKEDPDIIG</sequence>
<dbReference type="Proteomes" id="UP000663833">
    <property type="component" value="Unassembled WGS sequence"/>
</dbReference>
<dbReference type="Proteomes" id="UP000663869">
    <property type="component" value="Unassembled WGS sequence"/>
</dbReference>
<dbReference type="EMBL" id="CAJOBS010000398">
    <property type="protein sequence ID" value="CAF4567936.1"/>
    <property type="molecule type" value="Genomic_DNA"/>
</dbReference>
<accession>A0A820UBK6</accession>
<dbReference type="Proteomes" id="UP000663851">
    <property type="component" value="Unassembled WGS sequence"/>
</dbReference>
<dbReference type="EMBL" id="CAJNYV010005267">
    <property type="protein sequence ID" value="CAF3733552.1"/>
    <property type="molecule type" value="Genomic_DNA"/>
</dbReference>
<keyword evidence="10" id="KW-1185">Reference proteome</keyword>
<reference evidence="7" key="1">
    <citation type="submission" date="2021-02" db="EMBL/GenBank/DDBJ databases">
        <authorList>
            <person name="Nowell W R."/>
        </authorList>
    </citation>
    <scope>NUCLEOTIDE SEQUENCE</scope>
</reference>
<dbReference type="Proteomes" id="UP000663865">
    <property type="component" value="Unassembled WGS sequence"/>
</dbReference>
<evidence type="ECO:0000313" key="3">
    <source>
        <dbReference type="EMBL" id="CAF3346092.1"/>
    </source>
</evidence>
<proteinExistence type="predicted"/>
<gene>
    <name evidence="3" type="ORF">FME351_LOCUS4045</name>
    <name evidence="4" type="ORF">GRG538_LOCUS12658</name>
    <name evidence="6" type="ORF">HFQ381_LOCUS20999</name>
    <name evidence="5" type="ORF">KIK155_LOCUS28712</name>
    <name evidence="1" type="ORF">LUA448_LOCUS1525</name>
    <name evidence="2" type="ORF">TIS948_LOCUS12028</name>
    <name evidence="9" type="ORF">TOA249_LOCUS8395</name>
    <name evidence="8" type="ORF">TSG867_LOCUS20176</name>
    <name evidence="7" type="ORF">UJA718_LOCUS25041</name>
</gene>